<feature type="region of interest" description="Disordered" evidence="1">
    <location>
        <begin position="403"/>
        <end position="729"/>
    </location>
</feature>
<reference evidence="4" key="2">
    <citation type="submission" date="2020-10" db="UniProtKB">
        <authorList>
            <consortium name="WormBaseParasite"/>
        </authorList>
    </citation>
    <scope>IDENTIFICATION</scope>
</reference>
<dbReference type="Proteomes" id="UP000492821">
    <property type="component" value="Unassembled WGS sequence"/>
</dbReference>
<feature type="compositionally biased region" description="Basic residues" evidence="1">
    <location>
        <begin position="1"/>
        <end position="10"/>
    </location>
</feature>
<dbReference type="SMART" id="SM00220">
    <property type="entry name" value="S_TKc"/>
    <property type="match status" value="1"/>
</dbReference>
<dbReference type="InterPro" id="IPR000719">
    <property type="entry name" value="Prot_kinase_dom"/>
</dbReference>
<protein>
    <submittedName>
        <fullName evidence="4">Protein kinase domain-containing protein</fullName>
    </submittedName>
</protein>
<feature type="compositionally biased region" description="Pro residues" evidence="1">
    <location>
        <begin position="507"/>
        <end position="517"/>
    </location>
</feature>
<feature type="compositionally biased region" description="Low complexity" evidence="1">
    <location>
        <begin position="418"/>
        <end position="428"/>
    </location>
</feature>
<feature type="compositionally biased region" description="Basic and acidic residues" evidence="1">
    <location>
        <begin position="33"/>
        <end position="44"/>
    </location>
</feature>
<evidence type="ECO:0000313" key="4">
    <source>
        <dbReference type="WBParaSite" id="Pan_g19420.t1"/>
    </source>
</evidence>
<dbReference type="PROSITE" id="PS50011">
    <property type="entry name" value="PROTEIN_KINASE_DOM"/>
    <property type="match status" value="1"/>
</dbReference>
<name>A0A7E4VCR5_PANRE</name>
<dbReference type="PANTHER" id="PTHR11909">
    <property type="entry name" value="CASEIN KINASE-RELATED"/>
    <property type="match status" value="1"/>
</dbReference>
<evidence type="ECO:0000313" key="3">
    <source>
        <dbReference type="Proteomes" id="UP000492821"/>
    </source>
</evidence>
<dbReference type="Gene3D" id="1.10.510.10">
    <property type="entry name" value="Transferase(Phosphotransferase) domain 1"/>
    <property type="match status" value="1"/>
</dbReference>
<feature type="compositionally biased region" description="Low complexity" evidence="1">
    <location>
        <begin position="671"/>
        <end position="691"/>
    </location>
</feature>
<feature type="region of interest" description="Disordered" evidence="1">
    <location>
        <begin position="1"/>
        <end position="47"/>
    </location>
</feature>
<feature type="compositionally biased region" description="Polar residues" evidence="1">
    <location>
        <begin position="469"/>
        <end position="499"/>
    </location>
</feature>
<feature type="compositionally biased region" description="Low complexity" evidence="1">
    <location>
        <begin position="550"/>
        <end position="589"/>
    </location>
</feature>
<dbReference type="GO" id="GO:0005524">
    <property type="term" value="F:ATP binding"/>
    <property type="evidence" value="ECO:0007669"/>
    <property type="project" value="InterPro"/>
</dbReference>
<dbReference type="AlphaFoldDB" id="A0A7E4VCR5"/>
<feature type="compositionally biased region" description="Basic and acidic residues" evidence="1">
    <location>
        <begin position="442"/>
        <end position="468"/>
    </location>
</feature>
<dbReference type="WBParaSite" id="Pan_g19420.t1">
    <property type="protein sequence ID" value="Pan_g19420.t1"/>
    <property type="gene ID" value="Pan_g19420"/>
</dbReference>
<dbReference type="SUPFAM" id="SSF56112">
    <property type="entry name" value="Protein kinase-like (PK-like)"/>
    <property type="match status" value="1"/>
</dbReference>
<proteinExistence type="predicted"/>
<feature type="compositionally biased region" description="Polar residues" evidence="1">
    <location>
        <begin position="600"/>
        <end position="639"/>
    </location>
</feature>
<feature type="domain" description="Protein kinase" evidence="2">
    <location>
        <begin position="61"/>
        <end position="356"/>
    </location>
</feature>
<dbReference type="GO" id="GO:0004672">
    <property type="term" value="F:protein kinase activity"/>
    <property type="evidence" value="ECO:0007669"/>
    <property type="project" value="InterPro"/>
</dbReference>
<reference evidence="3" key="1">
    <citation type="journal article" date="2013" name="Genetics">
        <title>The draft genome and transcriptome of Panagrellus redivivus are shaped by the harsh demands of a free-living lifestyle.</title>
        <authorList>
            <person name="Srinivasan J."/>
            <person name="Dillman A.R."/>
            <person name="Macchietto M.G."/>
            <person name="Heikkinen L."/>
            <person name="Lakso M."/>
            <person name="Fracchia K.M."/>
            <person name="Antoshechkin I."/>
            <person name="Mortazavi A."/>
            <person name="Wong G."/>
            <person name="Sternberg P.W."/>
        </authorList>
    </citation>
    <scope>NUCLEOTIDE SEQUENCE [LARGE SCALE GENOMIC DNA]</scope>
    <source>
        <strain evidence="3">MT8872</strain>
    </source>
</reference>
<evidence type="ECO:0000256" key="1">
    <source>
        <dbReference type="SAM" id="MobiDB-lite"/>
    </source>
</evidence>
<keyword evidence="3" id="KW-1185">Reference proteome</keyword>
<dbReference type="InterPro" id="IPR050235">
    <property type="entry name" value="CK1_Ser-Thr_kinase"/>
</dbReference>
<organism evidence="3 4">
    <name type="scientific">Panagrellus redivivus</name>
    <name type="common">Microworm</name>
    <dbReference type="NCBI Taxonomy" id="6233"/>
    <lineage>
        <taxon>Eukaryota</taxon>
        <taxon>Metazoa</taxon>
        <taxon>Ecdysozoa</taxon>
        <taxon>Nematoda</taxon>
        <taxon>Chromadorea</taxon>
        <taxon>Rhabditida</taxon>
        <taxon>Tylenchina</taxon>
        <taxon>Panagrolaimomorpha</taxon>
        <taxon>Panagrolaimoidea</taxon>
        <taxon>Panagrolaimidae</taxon>
        <taxon>Panagrellus</taxon>
    </lineage>
</organism>
<evidence type="ECO:0000259" key="2">
    <source>
        <dbReference type="PROSITE" id="PS50011"/>
    </source>
</evidence>
<dbReference type="Pfam" id="PF00069">
    <property type="entry name" value="Pkinase"/>
    <property type="match status" value="1"/>
</dbReference>
<sequence>MHTKQRRSIRRPGENETDSDLKRKQAPPTSIADVERAVDPRKENTAPITLGKEVETKKGSYMIIREIAKGRMARIYEVKRSKDARKLALKVHLSVEPGKPQQLRHEVHIYNELHILTKNVPDKENIRFLDVIDYGESPDGQFLFMTLGGESLASLMSEEKVPDYQSALDISLQMLAAIEQLQSLGFVHCRIRPTAFITGYKSRERYSLYITSFGVARMANPTRPETALPKTPPQTFDRHAPRAQHIGYTYNRRDDYESWFYISADLFHPQFLPWNSEKRLKSMQIADLKEKLMRGDLHFRYSVLPKPFQAIAGAIFETDAKIPNTTFFRECLMTEAKEKGCTLGAPWDYRPAADLLPVPEQVTQSRVEFEFNQCLKATSAFNFGNEKSRTVVSESKETCVSEKSGIQIIMPGGSNYGTKTPPKSSNSKSKTKSPSKRSSTSAKKEKRESKKEKPKKEDKSEASIEKISDSPQVSESTAQDQNVITPQNKFGTPPTQSPMNVGGKTPTPTPAGTPKPELPQSNQSSSSSDEETKQQPKSGTSEETSDGTTEESVAPELSALSASTATSSGLTPSASTTTASSAFTITSSSPNPAIVPESPESPTQKPGKKNSNNDKCPSNYGTGWASTIPPSKKQQSPSAETVVTTKEIEKTPSCYGTGWNVPTAFNKNKRAASPSTGSPTATTTTASTARPPSDRQDPRAPSKKASKTVSKKVSKSKKVSRKSKKNKKK</sequence>
<feature type="compositionally biased region" description="Low complexity" evidence="1">
    <location>
        <begin position="518"/>
        <end position="527"/>
    </location>
</feature>
<dbReference type="InterPro" id="IPR011009">
    <property type="entry name" value="Kinase-like_dom_sf"/>
</dbReference>
<feature type="compositionally biased region" description="Basic and acidic residues" evidence="1">
    <location>
        <begin position="11"/>
        <end position="23"/>
    </location>
</feature>
<feature type="compositionally biased region" description="Basic residues" evidence="1">
    <location>
        <begin position="701"/>
        <end position="729"/>
    </location>
</feature>
<accession>A0A7E4VCR5</accession>